<name>A0ABT8F7N6_9BACT</name>
<proteinExistence type="predicted"/>
<dbReference type="NCBIfam" id="TIGR00186">
    <property type="entry name" value="rRNA_methyl_3"/>
    <property type="match status" value="1"/>
</dbReference>
<dbReference type="Proteomes" id="UP001168552">
    <property type="component" value="Unassembled WGS sequence"/>
</dbReference>
<protein>
    <submittedName>
        <fullName evidence="4">23S rRNA (Guanosine(2251)-2'-O)-methyltransferase RlmB</fullName>
    </submittedName>
</protein>
<dbReference type="RefSeq" id="WP_320004936.1">
    <property type="nucleotide sequence ID" value="NZ_JAUHJS010000006.1"/>
</dbReference>
<dbReference type="InterPro" id="IPR029028">
    <property type="entry name" value="Alpha/beta_knot_MTases"/>
</dbReference>
<evidence type="ECO:0000313" key="4">
    <source>
        <dbReference type="EMBL" id="MDN4166400.1"/>
    </source>
</evidence>
<dbReference type="Pfam" id="PF08032">
    <property type="entry name" value="SpoU_sub_bind"/>
    <property type="match status" value="1"/>
</dbReference>
<dbReference type="InterPro" id="IPR001537">
    <property type="entry name" value="SpoU_MeTrfase"/>
</dbReference>
<comment type="caution">
    <text evidence="4">The sequence shown here is derived from an EMBL/GenBank/DDBJ whole genome shotgun (WGS) entry which is preliminary data.</text>
</comment>
<dbReference type="SUPFAM" id="SSF55315">
    <property type="entry name" value="L30e-like"/>
    <property type="match status" value="1"/>
</dbReference>
<dbReference type="SMART" id="SM00967">
    <property type="entry name" value="SpoU_sub_bind"/>
    <property type="match status" value="1"/>
</dbReference>
<dbReference type="InterPro" id="IPR004441">
    <property type="entry name" value="rRNA_MeTrfase_TrmH"/>
</dbReference>
<dbReference type="InterPro" id="IPR029064">
    <property type="entry name" value="Ribosomal_eL30-like_sf"/>
</dbReference>
<accession>A0ABT8F7N6</accession>
<gene>
    <name evidence="4" type="primary">rlmB</name>
    <name evidence="4" type="ORF">QWY31_12890</name>
</gene>
<keyword evidence="5" id="KW-1185">Reference proteome</keyword>
<dbReference type="Gene3D" id="3.30.1330.30">
    <property type="match status" value="1"/>
</dbReference>
<dbReference type="Pfam" id="PF00588">
    <property type="entry name" value="SpoU_methylase"/>
    <property type="match status" value="1"/>
</dbReference>
<dbReference type="PANTHER" id="PTHR46429">
    <property type="entry name" value="23S RRNA (GUANOSINE-2'-O-)-METHYLTRANSFERASE RLMB"/>
    <property type="match status" value="1"/>
</dbReference>
<keyword evidence="2" id="KW-0808">Transferase</keyword>
<feature type="domain" description="RNA 2-O ribose methyltransferase substrate binding" evidence="3">
    <location>
        <begin position="25"/>
        <end position="99"/>
    </location>
</feature>
<sequence length="264" mass="28813">MEKRKKVDKPGFKHFKPAFTENKDLVFGTRAIIEAIRAGKEVDKLLIQKGLTNELTTELINEATQAGVPIQKVPVEKLNKLTRKNHQGAVCYLSVIRYAPVAEVVSACFEKGVDPFLVILDRITDVRNFGAVARTADCAGVHALVIPDKGSAQIGSDAMKTSAGALNFLSVCREHNLKDTIRYLKDSGLKIIACTEKGEQNLYELDLKGPVAIIMGSEEDGISPEYLRLADFKGKIPMVGNIESLNISVAAGVAMYEVVRQKGL</sequence>
<keyword evidence="1" id="KW-0489">Methyltransferase</keyword>
<dbReference type="SUPFAM" id="SSF75217">
    <property type="entry name" value="alpha/beta knot"/>
    <property type="match status" value="1"/>
</dbReference>
<evidence type="ECO:0000256" key="1">
    <source>
        <dbReference type="ARBA" id="ARBA00022603"/>
    </source>
</evidence>
<dbReference type="Gene3D" id="3.40.1280.10">
    <property type="match status" value="1"/>
</dbReference>
<reference evidence="4" key="1">
    <citation type="submission" date="2023-06" db="EMBL/GenBank/DDBJ databases">
        <title>Cytophagales bacterium Strain LB-30, isolated from soil.</title>
        <authorList>
            <person name="Liu B."/>
        </authorList>
    </citation>
    <scope>NUCLEOTIDE SEQUENCE</scope>
    <source>
        <strain evidence="4">LB-30</strain>
    </source>
</reference>
<dbReference type="InterPro" id="IPR029026">
    <property type="entry name" value="tRNA_m1G_MTases_N"/>
</dbReference>
<evidence type="ECO:0000256" key="2">
    <source>
        <dbReference type="ARBA" id="ARBA00022679"/>
    </source>
</evidence>
<organism evidence="4 5">
    <name type="scientific">Shiella aurantiaca</name>
    <dbReference type="NCBI Taxonomy" id="3058365"/>
    <lineage>
        <taxon>Bacteria</taxon>
        <taxon>Pseudomonadati</taxon>
        <taxon>Bacteroidota</taxon>
        <taxon>Cytophagia</taxon>
        <taxon>Cytophagales</taxon>
        <taxon>Shiellaceae</taxon>
        <taxon>Shiella</taxon>
    </lineage>
</organism>
<dbReference type="CDD" id="cd18103">
    <property type="entry name" value="SpoU-like_RlmB"/>
    <property type="match status" value="1"/>
</dbReference>
<evidence type="ECO:0000259" key="3">
    <source>
        <dbReference type="SMART" id="SM00967"/>
    </source>
</evidence>
<dbReference type="EMBL" id="JAUHJS010000006">
    <property type="protein sequence ID" value="MDN4166400.1"/>
    <property type="molecule type" value="Genomic_DNA"/>
</dbReference>
<evidence type="ECO:0000313" key="5">
    <source>
        <dbReference type="Proteomes" id="UP001168552"/>
    </source>
</evidence>
<dbReference type="PANTHER" id="PTHR46429:SF1">
    <property type="entry name" value="23S RRNA (GUANOSINE-2'-O-)-METHYLTRANSFERASE RLMB"/>
    <property type="match status" value="1"/>
</dbReference>
<dbReference type="InterPro" id="IPR013123">
    <property type="entry name" value="SpoU_subst-bd"/>
</dbReference>